<comment type="caution">
    <text evidence="1">The sequence shown here is derived from an EMBL/GenBank/DDBJ whole genome shotgun (WGS) entry which is preliminary data.</text>
</comment>
<accession>A0A2G9HMB9</accession>
<evidence type="ECO:0000313" key="1">
    <source>
        <dbReference type="EMBL" id="PIN18665.1"/>
    </source>
</evidence>
<proteinExistence type="predicted"/>
<keyword evidence="2" id="KW-1185">Reference proteome</keyword>
<organism evidence="1 2">
    <name type="scientific">Handroanthus impetiginosus</name>
    <dbReference type="NCBI Taxonomy" id="429701"/>
    <lineage>
        <taxon>Eukaryota</taxon>
        <taxon>Viridiplantae</taxon>
        <taxon>Streptophyta</taxon>
        <taxon>Embryophyta</taxon>
        <taxon>Tracheophyta</taxon>
        <taxon>Spermatophyta</taxon>
        <taxon>Magnoliopsida</taxon>
        <taxon>eudicotyledons</taxon>
        <taxon>Gunneridae</taxon>
        <taxon>Pentapetalae</taxon>
        <taxon>asterids</taxon>
        <taxon>lamiids</taxon>
        <taxon>Lamiales</taxon>
        <taxon>Bignoniaceae</taxon>
        <taxon>Crescentiina</taxon>
        <taxon>Tabebuia alliance</taxon>
        <taxon>Handroanthus</taxon>
    </lineage>
</organism>
<name>A0A2G9HMB9_9LAMI</name>
<dbReference type="EMBL" id="NKXS01001425">
    <property type="protein sequence ID" value="PIN18665.1"/>
    <property type="molecule type" value="Genomic_DNA"/>
</dbReference>
<protein>
    <submittedName>
        <fullName evidence="1">Uncharacterized protein</fullName>
    </submittedName>
</protein>
<evidence type="ECO:0000313" key="2">
    <source>
        <dbReference type="Proteomes" id="UP000231279"/>
    </source>
</evidence>
<dbReference type="AlphaFoldDB" id="A0A2G9HMB9"/>
<sequence length="57" mass="6692">MGPRFKKFGDEMQCSFYDFLNVRDIGVKLAVLLHLSVKNNRKMSTDLTRNIKIFVQK</sequence>
<reference evidence="2" key="1">
    <citation type="journal article" date="2018" name="Gigascience">
        <title>Genome assembly of the Pink Ipe (Handroanthus impetiginosus, Bignoniaceae), a highly valued, ecologically keystone Neotropical timber forest tree.</title>
        <authorList>
            <person name="Silva-Junior O.B."/>
            <person name="Grattapaglia D."/>
            <person name="Novaes E."/>
            <person name="Collevatti R.G."/>
        </authorList>
    </citation>
    <scope>NUCLEOTIDE SEQUENCE [LARGE SCALE GENOMIC DNA]</scope>
    <source>
        <strain evidence="2">cv. UFG-1</strain>
    </source>
</reference>
<dbReference type="Proteomes" id="UP000231279">
    <property type="component" value="Unassembled WGS sequence"/>
</dbReference>
<gene>
    <name evidence="1" type="ORF">CDL12_08653</name>
</gene>